<dbReference type="PRINTS" id="PR00300">
    <property type="entry name" value="CLPPROTEASEA"/>
</dbReference>
<evidence type="ECO:0000256" key="4">
    <source>
        <dbReference type="ARBA" id="ARBA00023186"/>
    </source>
</evidence>
<gene>
    <name evidence="8" type="ORF">OEZ85_002647</name>
</gene>
<dbReference type="Gene3D" id="3.40.50.300">
    <property type="entry name" value="P-loop containing nucleotide triphosphate hydrolases"/>
    <property type="match status" value="4"/>
</dbReference>
<dbReference type="CDD" id="cd00009">
    <property type="entry name" value="AAA"/>
    <property type="match status" value="1"/>
</dbReference>
<dbReference type="CDD" id="cd19499">
    <property type="entry name" value="RecA-like_ClpB_Hsp104-like"/>
    <property type="match status" value="1"/>
</dbReference>
<dbReference type="InterPro" id="IPR001270">
    <property type="entry name" value="ClpA/B"/>
</dbReference>
<proteinExistence type="predicted"/>
<dbReference type="Pfam" id="PF10431">
    <property type="entry name" value="ClpB_D2-small"/>
    <property type="match status" value="1"/>
</dbReference>
<feature type="compositionally biased region" description="Low complexity" evidence="5">
    <location>
        <begin position="412"/>
        <end position="427"/>
    </location>
</feature>
<evidence type="ECO:0000256" key="5">
    <source>
        <dbReference type="SAM" id="MobiDB-lite"/>
    </source>
</evidence>
<evidence type="ECO:0000313" key="8">
    <source>
        <dbReference type="EMBL" id="WIA14101.1"/>
    </source>
</evidence>
<dbReference type="Pfam" id="PF17871">
    <property type="entry name" value="AAA_lid_9"/>
    <property type="match status" value="1"/>
</dbReference>
<dbReference type="Proteomes" id="UP001244341">
    <property type="component" value="Chromosome 5b"/>
</dbReference>
<evidence type="ECO:0000256" key="1">
    <source>
        <dbReference type="ARBA" id="ARBA00022737"/>
    </source>
</evidence>
<dbReference type="InterPro" id="IPR041546">
    <property type="entry name" value="ClpA/ClpB_AAA_lid"/>
</dbReference>
<sequence length="972" mass="103325">MSKTVDRESLYLALSAAGVALSACSLASVYLKPRRRYAEEVIGPDVEYVLSRAQAIQQENSSPVLTVDHLNSALEKVQGGGGGGGGGGDQLTKAELEATMKQMLMPPGGVMDGESVLDKFTNDLTAAARRGQLDPLVGRDGELRRLCHILLRRTKNNPVLVGEPGVGKTAIVEGLAQRIVAGDVPPGLLGASLLELDLAALAAGCMMPGEFEERLKAVCVEVAESSRKIILFIDDIHNLVPNAAQQGASMLDGSAILKPALARGTLRCLGCSSPDKFKKTIEKDPGLERRFQQVAVDPPNVEQATSILRGLRPRYERHHGITISEAALLAAAQLSARYISGRHLPDKAIDCLDEAAAQAPDKAIDCLDEAAAQVKMEAGSAPEALDALNRKITTLQTELGQLASRAGEDSGDSSSGGSSFMASMARARGSAEKDATAAKCAQAVRLQLAELQEQQAVLAAEVAAEKEAEQELQDLRNNVLRLRFEVDYASRMDGRPDAPGEDAAASLAEKQEQLAEAQAAVQAAESASAGKHLRSQTVTEHDITRVISKWTGIPISKLVSSERERLLGLADELHKRIIGQEDAVNAVATAVQRSRADLSDPNGPIASFMFLGPTGVGKTELAKALAAFLFNTEDAMVRLDMSEYMEKHSVSRLIGTPPGYVGYEEGGLLSDAVKRRPYSIVLLDEVEKAHADVFNVLLQILDDGRVTDNQGHTVSFKNCVIIMTSNLGSAQIFEHLPSDSREDLKARVMAEVKAHFRPEFVNRVDEFIVFEPLVRSQIRDIVGLRATALVQRVAAQHIRMALGDSALDFLAAKGFDPVFGARPVKRALQRELQTLLAQALLRGEFVEGDTILVEAALDGSCLTLRKGDSSSTRQQLQLPRKPQLTDGRPPAAAAAAVNGDAAGDAAAAVPPGKKKVIRLVKKKSSNANGAVNGSANGSPANGKAANGQSMSRSSSSGGLQSVPLPSFDSDAE</sequence>
<feature type="compositionally biased region" description="Low complexity" evidence="5">
    <location>
        <begin position="873"/>
        <end position="897"/>
    </location>
</feature>
<organism evidence="8 9">
    <name type="scientific">Tetradesmus obliquus</name>
    <name type="common">Green alga</name>
    <name type="synonym">Acutodesmus obliquus</name>
    <dbReference type="NCBI Taxonomy" id="3088"/>
    <lineage>
        <taxon>Eukaryota</taxon>
        <taxon>Viridiplantae</taxon>
        <taxon>Chlorophyta</taxon>
        <taxon>core chlorophytes</taxon>
        <taxon>Chlorophyceae</taxon>
        <taxon>CS clade</taxon>
        <taxon>Sphaeropleales</taxon>
        <taxon>Scenedesmaceae</taxon>
        <taxon>Tetradesmus</taxon>
    </lineage>
</organism>
<feature type="region of interest" description="Disordered" evidence="5">
    <location>
        <begin position="864"/>
        <end position="897"/>
    </location>
</feature>
<evidence type="ECO:0000256" key="2">
    <source>
        <dbReference type="ARBA" id="ARBA00022741"/>
    </source>
</evidence>
<dbReference type="InterPro" id="IPR003959">
    <property type="entry name" value="ATPase_AAA_core"/>
</dbReference>
<dbReference type="InterPro" id="IPR003593">
    <property type="entry name" value="AAA+_ATPase"/>
</dbReference>
<dbReference type="Pfam" id="PF00004">
    <property type="entry name" value="AAA"/>
    <property type="match status" value="1"/>
</dbReference>
<dbReference type="PROSITE" id="PS00871">
    <property type="entry name" value="CLPAB_2"/>
    <property type="match status" value="1"/>
</dbReference>
<keyword evidence="9" id="KW-1185">Reference proteome</keyword>
<dbReference type="PROSITE" id="PS51257">
    <property type="entry name" value="PROKAR_LIPOPROTEIN"/>
    <property type="match status" value="1"/>
</dbReference>
<keyword evidence="3" id="KW-0067">ATP-binding</keyword>
<dbReference type="EMBL" id="CP126212">
    <property type="protein sequence ID" value="WIA14101.1"/>
    <property type="molecule type" value="Genomic_DNA"/>
</dbReference>
<dbReference type="SMART" id="SM01086">
    <property type="entry name" value="ClpB_D2-small"/>
    <property type="match status" value="1"/>
</dbReference>
<feature type="region of interest" description="Disordered" evidence="5">
    <location>
        <begin position="491"/>
        <end position="510"/>
    </location>
</feature>
<dbReference type="Gene3D" id="1.10.8.60">
    <property type="match status" value="1"/>
</dbReference>
<dbReference type="Pfam" id="PF07724">
    <property type="entry name" value="AAA_2"/>
    <property type="match status" value="1"/>
</dbReference>
<dbReference type="SMART" id="SM00382">
    <property type="entry name" value="AAA"/>
    <property type="match status" value="2"/>
</dbReference>
<reference evidence="8 9" key="1">
    <citation type="submission" date="2023-05" db="EMBL/GenBank/DDBJ databases">
        <title>A 100% complete, gapless, phased diploid assembly of the Scenedesmus obliquus UTEX 3031 genome.</title>
        <authorList>
            <person name="Biondi T.C."/>
            <person name="Hanschen E.R."/>
            <person name="Kwon T."/>
            <person name="Eng W."/>
            <person name="Kruse C.P.S."/>
            <person name="Koehler S.I."/>
            <person name="Kunde Y."/>
            <person name="Gleasner C.D."/>
            <person name="You Mak K.T."/>
            <person name="Polle J."/>
            <person name="Hovde B.T."/>
            <person name="Starkenburg S.R."/>
        </authorList>
    </citation>
    <scope>NUCLEOTIDE SEQUENCE [LARGE SCALE GENOMIC DNA]</scope>
    <source>
        <strain evidence="8 9">DOE0152z</strain>
    </source>
</reference>
<feature type="domain" description="AAA+ ATPase" evidence="6">
    <location>
        <begin position="604"/>
        <end position="766"/>
    </location>
</feature>
<feature type="compositionally biased region" description="Low complexity" evidence="5">
    <location>
        <begin position="925"/>
        <end position="966"/>
    </location>
</feature>
<dbReference type="InterPro" id="IPR050130">
    <property type="entry name" value="ClpA_ClpB"/>
</dbReference>
<protein>
    <recommendedName>
        <fullName evidence="10">Clp R domain-containing protein</fullName>
    </recommendedName>
</protein>
<keyword evidence="4" id="KW-0143">Chaperone</keyword>
<dbReference type="InterPro" id="IPR028299">
    <property type="entry name" value="ClpA/B_CS2"/>
</dbReference>
<feature type="region of interest" description="Disordered" evidence="5">
    <location>
        <begin position="402"/>
        <end position="427"/>
    </location>
</feature>
<evidence type="ECO:0000259" key="7">
    <source>
        <dbReference type="SMART" id="SM01086"/>
    </source>
</evidence>
<evidence type="ECO:0000259" key="6">
    <source>
        <dbReference type="SMART" id="SM00382"/>
    </source>
</evidence>
<feature type="region of interest" description="Disordered" evidence="5">
    <location>
        <begin position="923"/>
        <end position="972"/>
    </location>
</feature>
<evidence type="ECO:0000256" key="3">
    <source>
        <dbReference type="ARBA" id="ARBA00022840"/>
    </source>
</evidence>
<dbReference type="PANTHER" id="PTHR11638:SF18">
    <property type="entry name" value="HEAT SHOCK PROTEIN 104"/>
    <property type="match status" value="1"/>
</dbReference>
<name>A0ABY8U2C8_TETOB</name>
<dbReference type="SUPFAM" id="SSF52540">
    <property type="entry name" value="P-loop containing nucleoside triphosphate hydrolases"/>
    <property type="match status" value="2"/>
</dbReference>
<keyword evidence="2" id="KW-0547">Nucleotide-binding</keyword>
<keyword evidence="1" id="KW-0677">Repeat</keyword>
<evidence type="ECO:0008006" key="10">
    <source>
        <dbReference type="Google" id="ProtNLM"/>
    </source>
</evidence>
<dbReference type="InterPro" id="IPR019489">
    <property type="entry name" value="Clp_ATPase_C"/>
</dbReference>
<evidence type="ECO:0000313" key="9">
    <source>
        <dbReference type="Proteomes" id="UP001244341"/>
    </source>
</evidence>
<feature type="domain" description="AAA+ ATPase" evidence="6">
    <location>
        <begin position="154"/>
        <end position="302"/>
    </location>
</feature>
<dbReference type="PANTHER" id="PTHR11638">
    <property type="entry name" value="ATP-DEPENDENT CLP PROTEASE"/>
    <property type="match status" value="1"/>
</dbReference>
<feature type="domain" description="Clp ATPase C-terminal" evidence="7">
    <location>
        <begin position="773"/>
        <end position="864"/>
    </location>
</feature>
<accession>A0ABY8U2C8</accession>
<dbReference type="InterPro" id="IPR027417">
    <property type="entry name" value="P-loop_NTPase"/>
</dbReference>